<dbReference type="AlphaFoldDB" id="A0A8D8RKE8"/>
<protein>
    <submittedName>
        <fullName evidence="2">Uncharacterized protein</fullName>
    </submittedName>
</protein>
<organism evidence="2">
    <name type="scientific">Cacopsylla melanoneura</name>
    <dbReference type="NCBI Taxonomy" id="428564"/>
    <lineage>
        <taxon>Eukaryota</taxon>
        <taxon>Metazoa</taxon>
        <taxon>Ecdysozoa</taxon>
        <taxon>Arthropoda</taxon>
        <taxon>Hexapoda</taxon>
        <taxon>Insecta</taxon>
        <taxon>Pterygota</taxon>
        <taxon>Neoptera</taxon>
        <taxon>Paraneoptera</taxon>
        <taxon>Hemiptera</taxon>
        <taxon>Sternorrhyncha</taxon>
        <taxon>Psylloidea</taxon>
        <taxon>Psyllidae</taxon>
        <taxon>Psyllinae</taxon>
        <taxon>Cacopsylla</taxon>
    </lineage>
</organism>
<feature type="transmembrane region" description="Helical" evidence="1">
    <location>
        <begin position="15"/>
        <end position="35"/>
    </location>
</feature>
<keyword evidence="1" id="KW-1133">Transmembrane helix</keyword>
<accession>A0A8D8RKE8</accession>
<sequence length="108" mass="12904">MWYIRNDCPIVSTVSLSYVVRLCVFLSFFIDVLFLQTKTSKNFEPPFLHCAVTRRHFLHFASSILFVLLELCDFSHTLHLFFKLLFVRFVYLSQKKERKKETHSLPQV</sequence>
<evidence type="ECO:0000256" key="1">
    <source>
        <dbReference type="SAM" id="Phobius"/>
    </source>
</evidence>
<keyword evidence="1" id="KW-0812">Transmembrane</keyword>
<proteinExistence type="predicted"/>
<name>A0A8D8RKE8_9HEMI</name>
<feature type="transmembrane region" description="Helical" evidence="1">
    <location>
        <begin position="74"/>
        <end position="91"/>
    </location>
</feature>
<evidence type="ECO:0000313" key="2">
    <source>
        <dbReference type="EMBL" id="CAG6651375.1"/>
    </source>
</evidence>
<reference evidence="2" key="1">
    <citation type="submission" date="2021-05" db="EMBL/GenBank/DDBJ databases">
        <authorList>
            <person name="Alioto T."/>
            <person name="Alioto T."/>
            <person name="Gomez Garrido J."/>
        </authorList>
    </citation>
    <scope>NUCLEOTIDE SEQUENCE</scope>
</reference>
<dbReference type="EMBL" id="HBUF01167390">
    <property type="protein sequence ID" value="CAG6651375.1"/>
    <property type="molecule type" value="Transcribed_RNA"/>
</dbReference>
<keyword evidence="1" id="KW-0472">Membrane</keyword>